<dbReference type="OrthoDB" id="28322at2759"/>
<dbReference type="InterPro" id="IPR036607">
    <property type="entry name" value="PRKCSH"/>
</dbReference>
<evidence type="ECO:0000256" key="2">
    <source>
        <dbReference type="ARBA" id="ARBA00022729"/>
    </source>
</evidence>
<dbReference type="InterPro" id="IPR044865">
    <property type="entry name" value="MRH_dom"/>
</dbReference>
<sequence>MRVQYCTRGRGTLLVSSRSRPRRSYYFPFPWEAEERHGARHAVLDLALLGCLGADEAYFRGGVIRCRDGSGKFTRDKLNDDFCDCPDGTDEPGTSACPEGKFYCQNAGHSPITIFSSRVNDGICDCCDGSDEYDSNVTCKNTCWEAGKAAREKLKKKVATYKSGAIIRNQEVQKAKVAFAKDEAELTKLKGEEKILQGLVDKLKEQKRLIEKAEEEERIRKEQEEKRMKEAAEKQATEEKKTSDASQEVDSQETHANVQEDESKVDAHHDGHATGHENQTPESESSVEQHDPERQDDISTKAGPGDESPAKETSAAPTKEQESTPADAEGLSREELGRLVASRWTGEKVDEVSKDDKNEHESEHDMPEPSEETHEDESDVPEPAEDSYSGYHSEVEDDRHKYDDEDFSHESEDEYADDHDEHVGSYKSDDDQKGDDHSDLTASGQASWLDKIQQTVQNVLQAFNFFKTPVNLSEASRVRKEYDDASSKLSKIQSRISTLTDKLKHDFGKEKEFYYFYDQCFESKEGKYVYKVCPFKKASQVEGHSTTSLGRWDKFEESYRVMQFSNGDRCWNGPDRSLKVRLRCGLSNELNGVEEPSRCEYVAVLSTPALCVEEKLKELEQKLEGMSLNQRGHDEL</sequence>
<feature type="compositionally biased region" description="Basic and acidic residues" evidence="5">
    <location>
        <begin position="287"/>
        <end position="299"/>
    </location>
</feature>
<name>A0A6G1DY50_9ORYZ</name>
<proteinExistence type="predicted"/>
<organism evidence="7 8">
    <name type="scientific">Oryza meyeriana var. granulata</name>
    <dbReference type="NCBI Taxonomy" id="110450"/>
    <lineage>
        <taxon>Eukaryota</taxon>
        <taxon>Viridiplantae</taxon>
        <taxon>Streptophyta</taxon>
        <taxon>Embryophyta</taxon>
        <taxon>Tracheophyta</taxon>
        <taxon>Spermatophyta</taxon>
        <taxon>Magnoliopsida</taxon>
        <taxon>Liliopsida</taxon>
        <taxon>Poales</taxon>
        <taxon>Poaceae</taxon>
        <taxon>BOP clade</taxon>
        <taxon>Oryzoideae</taxon>
        <taxon>Oryzeae</taxon>
        <taxon>Oryzinae</taxon>
        <taxon>Oryza</taxon>
        <taxon>Oryza meyeriana</taxon>
    </lineage>
</organism>
<evidence type="ECO:0000256" key="1">
    <source>
        <dbReference type="ARBA" id="ARBA00022387"/>
    </source>
</evidence>
<feature type="compositionally biased region" description="Acidic residues" evidence="5">
    <location>
        <begin position="404"/>
        <end position="418"/>
    </location>
</feature>
<dbReference type="PROSITE" id="PS51914">
    <property type="entry name" value="MRH"/>
    <property type="match status" value="1"/>
</dbReference>
<dbReference type="InterPro" id="IPR009011">
    <property type="entry name" value="Man6P_isomerase_rcpt-bd_dom_sf"/>
</dbReference>
<evidence type="ECO:0000313" key="8">
    <source>
        <dbReference type="Proteomes" id="UP000479710"/>
    </source>
</evidence>
<keyword evidence="4" id="KW-1015">Disulfide bond</keyword>
<keyword evidence="8" id="KW-1185">Reference proteome</keyword>
<comment type="caution">
    <text evidence="7">The sequence shown here is derived from an EMBL/GenBank/DDBJ whole genome shotgun (WGS) entry which is preliminary data.</text>
</comment>
<dbReference type="EMBL" id="SPHZ02000005">
    <property type="protein sequence ID" value="KAF0917508.1"/>
    <property type="molecule type" value="Genomic_DNA"/>
</dbReference>
<dbReference type="SUPFAM" id="SSF50911">
    <property type="entry name" value="Mannose 6-phosphate receptor domain"/>
    <property type="match status" value="1"/>
</dbReference>
<protein>
    <recommendedName>
        <fullName evidence="1">Glucosidase 2 subunit beta</fullName>
    </recommendedName>
</protein>
<evidence type="ECO:0000313" key="7">
    <source>
        <dbReference type="EMBL" id="KAF0917508.1"/>
    </source>
</evidence>
<dbReference type="Proteomes" id="UP000479710">
    <property type="component" value="Unassembled WGS sequence"/>
</dbReference>
<evidence type="ECO:0000259" key="6">
    <source>
        <dbReference type="PROSITE" id="PS51914"/>
    </source>
</evidence>
<evidence type="ECO:0000256" key="4">
    <source>
        <dbReference type="ARBA" id="ARBA00023157"/>
    </source>
</evidence>
<dbReference type="PANTHER" id="PTHR12630:SF1">
    <property type="entry name" value="GLUCOSIDASE 2 SUBUNIT BETA"/>
    <property type="match status" value="1"/>
</dbReference>
<dbReference type="GO" id="GO:0017177">
    <property type="term" value="C:glucosidase II complex"/>
    <property type="evidence" value="ECO:0007669"/>
    <property type="project" value="TreeGrafter"/>
</dbReference>
<dbReference type="CDD" id="cd00112">
    <property type="entry name" value="LDLa"/>
    <property type="match status" value="1"/>
</dbReference>
<feature type="compositionally biased region" description="Polar residues" evidence="5">
    <location>
        <begin position="244"/>
        <end position="257"/>
    </location>
</feature>
<dbReference type="InterPro" id="IPR002172">
    <property type="entry name" value="LDrepeatLR_classA_rpt"/>
</dbReference>
<dbReference type="Pfam" id="PF12999">
    <property type="entry name" value="PRKCSH-like"/>
    <property type="match status" value="1"/>
</dbReference>
<feature type="compositionally biased region" description="Basic and acidic residues" evidence="5">
    <location>
        <begin position="393"/>
        <end position="403"/>
    </location>
</feature>
<dbReference type="InterPro" id="IPR039794">
    <property type="entry name" value="Gtb1-like"/>
</dbReference>
<evidence type="ECO:0000256" key="3">
    <source>
        <dbReference type="ARBA" id="ARBA00022824"/>
    </source>
</evidence>
<feature type="compositionally biased region" description="Polar residues" evidence="5">
    <location>
        <begin position="276"/>
        <end position="286"/>
    </location>
</feature>
<feature type="compositionally biased region" description="Acidic residues" evidence="5">
    <location>
        <begin position="368"/>
        <end position="385"/>
    </location>
</feature>
<dbReference type="Pfam" id="PF13015">
    <property type="entry name" value="PRKCSH_1"/>
    <property type="match status" value="1"/>
</dbReference>
<evidence type="ECO:0000256" key="5">
    <source>
        <dbReference type="SAM" id="MobiDB-lite"/>
    </source>
</evidence>
<accession>A0A6G1DY50</accession>
<keyword evidence="3" id="KW-0256">Endoplasmic reticulum</keyword>
<feature type="domain" description="MRH" evidence="6">
    <location>
        <begin position="518"/>
        <end position="613"/>
    </location>
</feature>
<dbReference type="PANTHER" id="PTHR12630">
    <property type="entry name" value="N-LINKED OLIGOSACCHARIDE PROCESSING"/>
    <property type="match status" value="1"/>
</dbReference>
<reference evidence="7 8" key="1">
    <citation type="submission" date="2019-11" db="EMBL/GenBank/DDBJ databases">
        <title>Whole genome sequence of Oryza granulata.</title>
        <authorList>
            <person name="Li W."/>
        </authorList>
    </citation>
    <scope>NUCLEOTIDE SEQUENCE [LARGE SCALE GENOMIC DNA]</scope>
    <source>
        <strain evidence="8">cv. Menghai</strain>
        <tissue evidence="7">Leaf</tissue>
    </source>
</reference>
<dbReference type="InterPro" id="IPR028146">
    <property type="entry name" value="PRKCSH_N"/>
</dbReference>
<feature type="compositionally biased region" description="Basic and acidic residues" evidence="5">
    <location>
        <begin position="419"/>
        <end position="439"/>
    </location>
</feature>
<feature type="compositionally biased region" description="Basic and acidic residues" evidence="5">
    <location>
        <begin position="261"/>
        <end position="275"/>
    </location>
</feature>
<gene>
    <name evidence="7" type="ORF">E2562_020619</name>
</gene>
<feature type="compositionally biased region" description="Basic and acidic residues" evidence="5">
    <location>
        <begin position="345"/>
        <end position="367"/>
    </location>
</feature>
<feature type="region of interest" description="Disordered" evidence="5">
    <location>
        <begin position="215"/>
        <end position="442"/>
    </location>
</feature>
<dbReference type="GO" id="GO:0006491">
    <property type="term" value="P:N-glycan processing"/>
    <property type="evidence" value="ECO:0007669"/>
    <property type="project" value="TreeGrafter"/>
</dbReference>
<keyword evidence="2" id="KW-0732">Signal</keyword>
<dbReference type="AlphaFoldDB" id="A0A6G1DY50"/>
<feature type="compositionally biased region" description="Basic and acidic residues" evidence="5">
    <location>
        <begin position="215"/>
        <end position="243"/>
    </location>
</feature>
<dbReference type="Gene3D" id="2.70.130.10">
    <property type="entry name" value="Mannose-6-phosphate receptor binding domain"/>
    <property type="match status" value="1"/>
</dbReference>